<name>A0A1U9Z2A2_9HYPH</name>
<dbReference type="AlphaFoldDB" id="A0A1U9Z2A2"/>
<sequence length="185" mass="19897" precursor="true">MKTKSRFGLSVAIAATIMGLGAFSVASAQDISPEHEAAAKAALQALGINNQFDEILPNQADLVQSQLTQVYPNYHSLIDEVVTDTAIALAPRRADLEKEGAQIYANIFTAEELNQLAEFYSSDVGKKFIQYGPIAARELGQAGDIWARGIARDLSQQAQQELNRRIEADGGTPVEATEIPAVPAQ</sequence>
<feature type="chain" id="PRO_5010724718" description="DUF2059 domain-containing protein" evidence="2">
    <location>
        <begin position="29"/>
        <end position="185"/>
    </location>
</feature>
<dbReference type="STRING" id="1122214.Mame_02403"/>
<dbReference type="OrthoDB" id="5510290at2"/>
<reference evidence="4 5" key="1">
    <citation type="submission" date="2017-03" db="EMBL/GenBank/DDBJ databases">
        <title>Foreign affairs: Plasmid Transfer between Roseobacters and Rhizobia.</title>
        <authorList>
            <person name="Bartling P."/>
            <person name="Bunk B."/>
            <person name="Overmann J."/>
            <person name="Brinkmann H."/>
            <person name="Petersen J."/>
        </authorList>
    </citation>
    <scope>NUCLEOTIDE SEQUENCE [LARGE SCALE GENOMIC DNA]</scope>
    <source>
        <strain evidence="4 5">MACL11</strain>
    </source>
</reference>
<proteinExistence type="predicted"/>
<feature type="domain" description="DUF2059" evidence="3">
    <location>
        <begin position="95"/>
        <end position="153"/>
    </location>
</feature>
<feature type="region of interest" description="Disordered" evidence="1">
    <location>
        <begin position="165"/>
        <end position="185"/>
    </location>
</feature>
<keyword evidence="2" id="KW-0732">Signal</keyword>
<keyword evidence="5" id="KW-1185">Reference proteome</keyword>
<protein>
    <recommendedName>
        <fullName evidence="3">DUF2059 domain-containing protein</fullName>
    </recommendedName>
</protein>
<dbReference type="RefSeq" id="WP_018063672.1">
    <property type="nucleotide sequence ID" value="NZ_AQWH01000004.1"/>
</dbReference>
<dbReference type="KEGG" id="mmed:Mame_02403"/>
<evidence type="ECO:0000256" key="2">
    <source>
        <dbReference type="SAM" id="SignalP"/>
    </source>
</evidence>
<evidence type="ECO:0000313" key="4">
    <source>
        <dbReference type="EMBL" id="AQZ51732.1"/>
    </source>
</evidence>
<dbReference type="Pfam" id="PF09832">
    <property type="entry name" value="DUF2059"/>
    <property type="match status" value="1"/>
</dbReference>
<dbReference type="eggNOG" id="COG3184">
    <property type="taxonomic scope" value="Bacteria"/>
</dbReference>
<dbReference type="EMBL" id="CP020330">
    <property type="protein sequence ID" value="AQZ51732.1"/>
    <property type="molecule type" value="Genomic_DNA"/>
</dbReference>
<dbReference type="InterPro" id="IPR018637">
    <property type="entry name" value="DUF2059"/>
</dbReference>
<evidence type="ECO:0000256" key="1">
    <source>
        <dbReference type="SAM" id="MobiDB-lite"/>
    </source>
</evidence>
<dbReference type="Proteomes" id="UP000191135">
    <property type="component" value="Chromosome"/>
</dbReference>
<evidence type="ECO:0000313" key="5">
    <source>
        <dbReference type="Proteomes" id="UP000191135"/>
    </source>
</evidence>
<evidence type="ECO:0000259" key="3">
    <source>
        <dbReference type="Pfam" id="PF09832"/>
    </source>
</evidence>
<organism evidence="4 5">
    <name type="scientific">Martelella mediterranea DSM 17316</name>
    <dbReference type="NCBI Taxonomy" id="1122214"/>
    <lineage>
        <taxon>Bacteria</taxon>
        <taxon>Pseudomonadati</taxon>
        <taxon>Pseudomonadota</taxon>
        <taxon>Alphaproteobacteria</taxon>
        <taxon>Hyphomicrobiales</taxon>
        <taxon>Aurantimonadaceae</taxon>
        <taxon>Martelella</taxon>
    </lineage>
</organism>
<feature type="signal peptide" evidence="2">
    <location>
        <begin position="1"/>
        <end position="28"/>
    </location>
</feature>
<gene>
    <name evidence="4" type="ORF">Mame_02403</name>
</gene>
<accession>A0A1U9Z2A2</accession>